<organism evidence="2 3">
    <name type="scientific">Pseudonocardia charpentierae</name>
    <dbReference type="NCBI Taxonomy" id="3075545"/>
    <lineage>
        <taxon>Bacteria</taxon>
        <taxon>Bacillati</taxon>
        <taxon>Actinomycetota</taxon>
        <taxon>Actinomycetes</taxon>
        <taxon>Pseudonocardiales</taxon>
        <taxon>Pseudonocardiaceae</taxon>
        <taxon>Pseudonocardia</taxon>
    </lineage>
</organism>
<gene>
    <name evidence="2" type="ORF">RM445_30545</name>
</gene>
<keyword evidence="3" id="KW-1185">Reference proteome</keyword>
<feature type="compositionally biased region" description="Basic and acidic residues" evidence="1">
    <location>
        <begin position="88"/>
        <end position="113"/>
    </location>
</feature>
<sequence length="123" mass="13409">MAQHDRLATLFGEGVFFAYPASPLAALPVRDSFARDGRVLARCRASFGRSVRGVAAEVWAWPISQRFAGAGAHELCDVLVVTAFSATDHRAQRDSERKTGRDGCRDVDGQDLQKRRHGHTASG</sequence>
<dbReference type="EMBL" id="JAVREJ010000047">
    <property type="protein sequence ID" value="MDT0353834.1"/>
    <property type="molecule type" value="Genomic_DNA"/>
</dbReference>
<proteinExistence type="predicted"/>
<dbReference type="Proteomes" id="UP001183202">
    <property type="component" value="Unassembled WGS sequence"/>
</dbReference>
<feature type="region of interest" description="Disordered" evidence="1">
    <location>
        <begin position="88"/>
        <end position="123"/>
    </location>
</feature>
<reference evidence="3" key="1">
    <citation type="submission" date="2023-07" db="EMBL/GenBank/DDBJ databases">
        <title>30 novel species of actinomycetes from the DSMZ collection.</title>
        <authorList>
            <person name="Nouioui I."/>
        </authorList>
    </citation>
    <scope>NUCLEOTIDE SEQUENCE [LARGE SCALE GENOMIC DNA]</scope>
    <source>
        <strain evidence="3">DSM 45834</strain>
    </source>
</reference>
<comment type="caution">
    <text evidence="2">The sequence shown here is derived from an EMBL/GenBank/DDBJ whole genome shotgun (WGS) entry which is preliminary data.</text>
</comment>
<feature type="compositionally biased region" description="Basic residues" evidence="1">
    <location>
        <begin position="114"/>
        <end position="123"/>
    </location>
</feature>
<evidence type="ECO:0000313" key="3">
    <source>
        <dbReference type="Proteomes" id="UP001183202"/>
    </source>
</evidence>
<evidence type="ECO:0000256" key="1">
    <source>
        <dbReference type="SAM" id="MobiDB-lite"/>
    </source>
</evidence>
<protein>
    <submittedName>
        <fullName evidence="2">Uncharacterized protein</fullName>
    </submittedName>
</protein>
<dbReference type="RefSeq" id="WP_311560346.1">
    <property type="nucleotide sequence ID" value="NZ_JAVREJ010000047.1"/>
</dbReference>
<accession>A0ABU2NKU0</accession>
<evidence type="ECO:0000313" key="2">
    <source>
        <dbReference type="EMBL" id="MDT0353834.1"/>
    </source>
</evidence>
<name>A0ABU2NKU0_9PSEU</name>